<sequence length="358" mass="40550">MAGAPLALTDVFDPQLLRLVESTIEKWLPRRLDEKSYEELSPSQHYQADLAGINKAIFEPIWDLFDRGGKRWRAIFMILIAEALGHKAEDIMDFVVLPEIFHNGSLIIDDIEDDSGVRRGKPCIHLITGLDIAINAGNALYFLPLRILKSKRGIVPDHILLRCYEIYSQEMTNAHFGQGLDILWHSKHAGMERREPTVENYLYMSANKTGAVVKMCAKLSEEQMEALSQFVEAIGIAFQIQDDILNVTESNQLSINKGGVGEDIHEGKRTLMVIHCLQNAEEEKRKRLREILDMKTNDEGLIREAIDLLHSTQSTQFAREKALELVRTAWINVDGSLPDSAAKKKLKALSTYMIERQA</sequence>
<proteinExistence type="inferred from homology"/>
<dbReference type="GO" id="GO:0008299">
    <property type="term" value="P:isoprenoid biosynthetic process"/>
    <property type="evidence" value="ECO:0007669"/>
    <property type="project" value="InterPro"/>
</dbReference>
<dbReference type="InterPro" id="IPR033749">
    <property type="entry name" value="Polyprenyl_synt_CS"/>
</dbReference>
<dbReference type="PROSITE" id="PS00723">
    <property type="entry name" value="POLYPRENYL_SYNTHASE_1"/>
    <property type="match status" value="1"/>
</dbReference>
<dbReference type="CDD" id="cd00685">
    <property type="entry name" value="Trans_IPPS_HT"/>
    <property type="match status" value="1"/>
</dbReference>
<dbReference type="GO" id="GO:0004659">
    <property type="term" value="F:prenyltransferase activity"/>
    <property type="evidence" value="ECO:0007669"/>
    <property type="project" value="InterPro"/>
</dbReference>
<dbReference type="SUPFAM" id="SSF48576">
    <property type="entry name" value="Terpenoid synthases"/>
    <property type="match status" value="1"/>
</dbReference>
<dbReference type="InParanoid" id="A0A2P6NXU6"/>
<dbReference type="InterPro" id="IPR008949">
    <property type="entry name" value="Isoprenoid_synthase_dom_sf"/>
</dbReference>
<dbReference type="Pfam" id="PF00348">
    <property type="entry name" value="polyprenyl_synt"/>
    <property type="match status" value="1"/>
</dbReference>
<dbReference type="AlphaFoldDB" id="A0A2P6NXU6"/>
<dbReference type="Gene3D" id="1.10.600.10">
    <property type="entry name" value="Farnesyl Diphosphate Synthase"/>
    <property type="match status" value="1"/>
</dbReference>
<comment type="similarity">
    <text evidence="3">Belongs to the FPP/GGPP synthase family.</text>
</comment>
<keyword evidence="2" id="KW-0460">Magnesium</keyword>
<evidence type="ECO:0000313" key="4">
    <source>
        <dbReference type="EMBL" id="PRP88769.1"/>
    </source>
</evidence>
<reference evidence="4 5" key="1">
    <citation type="journal article" date="2018" name="Genome Biol. Evol.">
        <title>Multiple Roots of Fruiting Body Formation in Amoebozoa.</title>
        <authorList>
            <person name="Hillmann F."/>
            <person name="Forbes G."/>
            <person name="Novohradska S."/>
            <person name="Ferling I."/>
            <person name="Riege K."/>
            <person name="Groth M."/>
            <person name="Westermann M."/>
            <person name="Marz M."/>
            <person name="Spaller T."/>
            <person name="Winckler T."/>
            <person name="Schaap P."/>
            <person name="Glockner G."/>
        </authorList>
    </citation>
    <scope>NUCLEOTIDE SEQUENCE [LARGE SCALE GENOMIC DNA]</scope>
    <source>
        <strain evidence="4 5">Jena</strain>
    </source>
</reference>
<protein>
    <submittedName>
        <fullName evidence="4">Polyprenyl synthetase family protein</fullName>
    </submittedName>
</protein>
<dbReference type="PANTHER" id="PTHR12001:SF44">
    <property type="entry name" value="GERANYLGERANYL PYROPHOSPHATE SYNTHASE"/>
    <property type="match status" value="1"/>
</dbReference>
<gene>
    <name evidence="4" type="ORF">PROFUN_00237</name>
</gene>
<dbReference type="SFLD" id="SFLDS00005">
    <property type="entry name" value="Isoprenoid_Synthase_Type_I"/>
    <property type="match status" value="1"/>
</dbReference>
<evidence type="ECO:0000313" key="5">
    <source>
        <dbReference type="Proteomes" id="UP000241769"/>
    </source>
</evidence>
<dbReference type="OrthoDB" id="6921389at2759"/>
<keyword evidence="5" id="KW-1185">Reference proteome</keyword>
<dbReference type="PANTHER" id="PTHR12001">
    <property type="entry name" value="GERANYLGERANYL PYROPHOSPHATE SYNTHASE"/>
    <property type="match status" value="1"/>
</dbReference>
<evidence type="ECO:0000256" key="3">
    <source>
        <dbReference type="RuleBase" id="RU004466"/>
    </source>
</evidence>
<dbReference type="EMBL" id="MDYQ01000007">
    <property type="protein sequence ID" value="PRP88769.1"/>
    <property type="molecule type" value="Genomic_DNA"/>
</dbReference>
<dbReference type="InterPro" id="IPR000092">
    <property type="entry name" value="Polyprenyl_synt"/>
</dbReference>
<dbReference type="PROSITE" id="PS00444">
    <property type="entry name" value="POLYPRENYL_SYNTHASE_2"/>
    <property type="match status" value="1"/>
</dbReference>
<keyword evidence="1" id="KW-0479">Metal-binding</keyword>
<organism evidence="4 5">
    <name type="scientific">Planoprotostelium fungivorum</name>
    <dbReference type="NCBI Taxonomy" id="1890364"/>
    <lineage>
        <taxon>Eukaryota</taxon>
        <taxon>Amoebozoa</taxon>
        <taxon>Evosea</taxon>
        <taxon>Variosea</taxon>
        <taxon>Cavosteliida</taxon>
        <taxon>Cavosteliaceae</taxon>
        <taxon>Planoprotostelium</taxon>
    </lineage>
</organism>
<evidence type="ECO:0000256" key="1">
    <source>
        <dbReference type="ARBA" id="ARBA00022723"/>
    </source>
</evidence>
<evidence type="ECO:0000256" key="2">
    <source>
        <dbReference type="ARBA" id="ARBA00022842"/>
    </source>
</evidence>
<name>A0A2P6NXU6_9EUKA</name>
<keyword evidence="3" id="KW-0808">Transferase</keyword>
<comment type="caution">
    <text evidence="4">The sequence shown here is derived from an EMBL/GenBank/DDBJ whole genome shotgun (WGS) entry which is preliminary data.</text>
</comment>
<dbReference type="STRING" id="1890364.A0A2P6NXU6"/>
<dbReference type="FunCoup" id="A0A2P6NXU6">
    <property type="interactions" value="33"/>
</dbReference>
<dbReference type="GO" id="GO:0046872">
    <property type="term" value="F:metal ion binding"/>
    <property type="evidence" value="ECO:0007669"/>
    <property type="project" value="UniProtKB-KW"/>
</dbReference>
<dbReference type="Proteomes" id="UP000241769">
    <property type="component" value="Unassembled WGS sequence"/>
</dbReference>
<accession>A0A2P6NXU6</accession>